<protein>
    <recommendedName>
        <fullName evidence="1">DUF7922 domain-containing protein</fullName>
    </recommendedName>
</protein>
<dbReference type="Proteomes" id="UP001486565">
    <property type="component" value="Chromosome"/>
</dbReference>
<name>A0ABZ2Y167_9FIRM</name>
<dbReference type="Pfam" id="PF25538">
    <property type="entry name" value="DUF7922"/>
    <property type="match status" value="1"/>
</dbReference>
<dbReference type="RefSeq" id="WP_341876059.1">
    <property type="nucleotide sequence ID" value="NZ_CP121687.1"/>
</dbReference>
<organism evidence="2 3">
    <name type="scientific">Defluviitalea saccharophila</name>
    <dbReference type="NCBI Taxonomy" id="879970"/>
    <lineage>
        <taxon>Bacteria</taxon>
        <taxon>Bacillati</taxon>
        <taxon>Bacillota</taxon>
        <taxon>Clostridia</taxon>
        <taxon>Lachnospirales</taxon>
        <taxon>Defluviitaleaceae</taxon>
        <taxon>Defluviitalea</taxon>
    </lineage>
</organism>
<gene>
    <name evidence="2" type="ORF">QBE51_09590</name>
</gene>
<accession>A0ABZ2Y167</accession>
<evidence type="ECO:0000259" key="1">
    <source>
        <dbReference type="Pfam" id="PF25538"/>
    </source>
</evidence>
<dbReference type="InterPro" id="IPR057682">
    <property type="entry name" value="DUF7922"/>
</dbReference>
<evidence type="ECO:0000313" key="3">
    <source>
        <dbReference type="Proteomes" id="UP001486565"/>
    </source>
</evidence>
<reference evidence="2 3" key="1">
    <citation type="submission" date="2023-03" db="EMBL/GenBank/DDBJ databases">
        <title>Novel Species.</title>
        <authorList>
            <person name="Ma S."/>
        </authorList>
    </citation>
    <scope>NUCLEOTIDE SEQUENCE [LARGE SCALE GENOMIC DNA]</scope>
    <source>
        <strain evidence="2 3">LIND6LT2</strain>
    </source>
</reference>
<keyword evidence="3" id="KW-1185">Reference proteome</keyword>
<sequence length="392" mass="45670">MSREYYRAYIILKQDTRGYSFSNKEPSGYCKIDAYGDKAKIQVYVQDLKPIPKEKGYKLSLLANLPAGPRIVPVESFYVDEKGKRDIKISTERNNIGGSGLSIEQFEGAVISVEDPASSHHVPLVGFKKEAFAWKHLRDNIKEDIKHESKEKARIEENRTLKIEEPVKETETIERIQEAKNIEPVEEIKEDQVVEKVEPIAPAETVQTVDANEPIETAESDFEASMEVAESNFEASEVAELLPSEESTDFFSYFTPDTHKEFQRNKPKRENFLNKILRENMKMNPFERNKEYMEWYRISYEELPMILNYPWRWYSNPYLLIGAKKYNHLLLGRNTQLNTYCLAVPDLYFPAAKERAKVYGFNYFLCCRDTRPAPGEYGYWIMDLPPINFELD</sequence>
<feature type="domain" description="DUF7922" evidence="1">
    <location>
        <begin position="7"/>
        <end position="137"/>
    </location>
</feature>
<evidence type="ECO:0000313" key="2">
    <source>
        <dbReference type="EMBL" id="WZL69055.1"/>
    </source>
</evidence>
<proteinExistence type="predicted"/>
<dbReference type="EMBL" id="CP121687">
    <property type="protein sequence ID" value="WZL69055.1"/>
    <property type="molecule type" value="Genomic_DNA"/>
</dbReference>